<sequence>MGPGSRHDTIDDHFTTHNWQKRTRIGKQLDLRRRALVLREYAQQLEGHQRFTTSLPMDRDWAKIWTKKVEVWEEDDLKLNPYFMEPKREFTLSQWGWHTHPSSDALEATVCHNLVEIDCQTSLQQGSVCLHDTSPCSFIVAGLLLEEQQ</sequence>
<gene>
    <name evidence="1" type="ORF">EV421DRAFT_1699833</name>
</gene>
<proteinExistence type="predicted"/>
<comment type="caution">
    <text evidence="1">The sequence shown here is derived from an EMBL/GenBank/DDBJ whole genome shotgun (WGS) entry which is preliminary data.</text>
</comment>
<accession>A0AA39K8C3</accession>
<dbReference type="EMBL" id="JAUEPT010000002">
    <property type="protein sequence ID" value="KAK0455156.1"/>
    <property type="molecule type" value="Genomic_DNA"/>
</dbReference>
<organism evidence="1 2">
    <name type="scientific">Armillaria borealis</name>
    <dbReference type="NCBI Taxonomy" id="47425"/>
    <lineage>
        <taxon>Eukaryota</taxon>
        <taxon>Fungi</taxon>
        <taxon>Dikarya</taxon>
        <taxon>Basidiomycota</taxon>
        <taxon>Agaricomycotina</taxon>
        <taxon>Agaricomycetes</taxon>
        <taxon>Agaricomycetidae</taxon>
        <taxon>Agaricales</taxon>
        <taxon>Marasmiineae</taxon>
        <taxon>Physalacriaceae</taxon>
        <taxon>Armillaria</taxon>
    </lineage>
</organism>
<dbReference type="AlphaFoldDB" id="A0AA39K8C3"/>
<name>A0AA39K8C3_9AGAR</name>
<evidence type="ECO:0000313" key="2">
    <source>
        <dbReference type="Proteomes" id="UP001175226"/>
    </source>
</evidence>
<protein>
    <submittedName>
        <fullName evidence="1">Uncharacterized protein</fullName>
    </submittedName>
</protein>
<evidence type="ECO:0000313" key="1">
    <source>
        <dbReference type="EMBL" id="KAK0455156.1"/>
    </source>
</evidence>
<dbReference type="Proteomes" id="UP001175226">
    <property type="component" value="Unassembled WGS sequence"/>
</dbReference>
<keyword evidence="2" id="KW-1185">Reference proteome</keyword>
<reference evidence="1" key="1">
    <citation type="submission" date="2023-06" db="EMBL/GenBank/DDBJ databases">
        <authorList>
            <consortium name="Lawrence Berkeley National Laboratory"/>
            <person name="Ahrendt S."/>
            <person name="Sahu N."/>
            <person name="Indic B."/>
            <person name="Wong-Bajracharya J."/>
            <person name="Merenyi Z."/>
            <person name="Ke H.-M."/>
            <person name="Monk M."/>
            <person name="Kocsube S."/>
            <person name="Drula E."/>
            <person name="Lipzen A."/>
            <person name="Balint B."/>
            <person name="Henrissat B."/>
            <person name="Andreopoulos B."/>
            <person name="Martin F.M."/>
            <person name="Harder C.B."/>
            <person name="Rigling D."/>
            <person name="Ford K.L."/>
            <person name="Foster G.D."/>
            <person name="Pangilinan J."/>
            <person name="Papanicolaou A."/>
            <person name="Barry K."/>
            <person name="LaButti K."/>
            <person name="Viragh M."/>
            <person name="Koriabine M."/>
            <person name="Yan M."/>
            <person name="Riley R."/>
            <person name="Champramary S."/>
            <person name="Plett K.L."/>
            <person name="Tsai I.J."/>
            <person name="Slot J."/>
            <person name="Sipos G."/>
            <person name="Plett J."/>
            <person name="Nagy L.G."/>
            <person name="Grigoriev I.V."/>
        </authorList>
    </citation>
    <scope>NUCLEOTIDE SEQUENCE</scope>
    <source>
        <strain evidence="1">FPL87.14</strain>
    </source>
</reference>